<evidence type="ECO:0000313" key="2">
    <source>
        <dbReference type="Proteomes" id="UP000805649"/>
    </source>
</evidence>
<organism evidence="1 2">
    <name type="scientific">Colletotrichum truncatum</name>
    <name type="common">Anthracnose fungus</name>
    <name type="synonym">Colletotrichum capsici</name>
    <dbReference type="NCBI Taxonomy" id="5467"/>
    <lineage>
        <taxon>Eukaryota</taxon>
        <taxon>Fungi</taxon>
        <taxon>Dikarya</taxon>
        <taxon>Ascomycota</taxon>
        <taxon>Pezizomycotina</taxon>
        <taxon>Sordariomycetes</taxon>
        <taxon>Hypocreomycetidae</taxon>
        <taxon>Glomerellales</taxon>
        <taxon>Glomerellaceae</taxon>
        <taxon>Colletotrichum</taxon>
        <taxon>Colletotrichum truncatum species complex</taxon>
    </lineage>
</organism>
<keyword evidence="2" id="KW-1185">Reference proteome</keyword>
<dbReference type="EMBL" id="VUJX02000003">
    <property type="protein sequence ID" value="KAL0940046.1"/>
    <property type="molecule type" value="Genomic_DNA"/>
</dbReference>
<proteinExistence type="predicted"/>
<dbReference type="Proteomes" id="UP000805649">
    <property type="component" value="Unassembled WGS sequence"/>
</dbReference>
<name>A0ACC3Z7H4_COLTU</name>
<evidence type="ECO:0000313" key="1">
    <source>
        <dbReference type="EMBL" id="KAL0940046.1"/>
    </source>
</evidence>
<reference evidence="1 2" key="1">
    <citation type="journal article" date="2020" name="Phytopathology">
        <title>Genome Sequence Resources of Colletotrichum truncatum, C. plurivorum, C. musicola, and C. sojae: Four Species Pathogenic to Soybean (Glycine max).</title>
        <authorList>
            <person name="Rogerio F."/>
            <person name="Boufleur T.R."/>
            <person name="Ciampi-Guillardi M."/>
            <person name="Sukno S.A."/>
            <person name="Thon M.R."/>
            <person name="Massola Junior N.S."/>
            <person name="Baroncelli R."/>
        </authorList>
    </citation>
    <scope>NUCLEOTIDE SEQUENCE [LARGE SCALE GENOMIC DNA]</scope>
    <source>
        <strain evidence="1 2">CMES1059</strain>
    </source>
</reference>
<comment type="caution">
    <text evidence="1">The sequence shown here is derived from an EMBL/GenBank/DDBJ whole genome shotgun (WGS) entry which is preliminary data.</text>
</comment>
<gene>
    <name evidence="1" type="ORF">CTRU02_206656</name>
</gene>
<accession>A0ACC3Z7H4</accession>
<protein>
    <submittedName>
        <fullName evidence="1">Enoyl-CoA-hydratase</fullName>
    </submittedName>
</protein>
<sequence length="286" mass="31989">MATPRTKNTVPSWIQNPYPHIEHSLISFPRKHILLVTINRPEHMNCLPVEGTIELGALWKWYDAEPELRCAVFTGAGGKAFCAGMDLKQRLEIIETNDVAYEYPQGQFAGMSNRTGRKPIIVACNGHAHGMYCGGFEAILNADVIFASPNATFRLPEVLRGVSALAGALPRCMMLFGNHRTMDLILTGRTMPVEEARDWGLIKEIVPQQDLLTKTLDYAEQIAGLSPDSVIISRLAAREAWETGVSRATMRGQELWAEAMLRSKNAKEGLEAYREKRDPKWFPSHL</sequence>